<evidence type="ECO:0000256" key="3">
    <source>
        <dbReference type="ARBA" id="ARBA00022723"/>
    </source>
</evidence>
<accession>A0A087HB21</accession>
<evidence type="ECO:0000256" key="6">
    <source>
        <dbReference type="PROSITE-ProRule" id="PRU00175"/>
    </source>
</evidence>
<evidence type="ECO:0000256" key="2">
    <source>
        <dbReference type="ARBA" id="ARBA00012483"/>
    </source>
</evidence>
<keyword evidence="3" id="KW-0479">Metal-binding</keyword>
<dbReference type="PANTHER" id="PTHR15710:SF208">
    <property type="entry name" value="E3 UBIQUITIN-PROTEIN LIGASE RING1-LIKE"/>
    <property type="match status" value="1"/>
</dbReference>
<proteinExistence type="predicted"/>
<dbReference type="eggNOG" id="KOG0800">
    <property type="taxonomic scope" value="Eukaryota"/>
</dbReference>
<dbReference type="Gene3D" id="3.30.40.10">
    <property type="entry name" value="Zinc/RING finger domain, C3HC4 (zinc finger)"/>
    <property type="match status" value="1"/>
</dbReference>
<dbReference type="SUPFAM" id="SSF57850">
    <property type="entry name" value="RING/U-box"/>
    <property type="match status" value="1"/>
</dbReference>
<dbReference type="GO" id="GO:0061630">
    <property type="term" value="F:ubiquitin protein ligase activity"/>
    <property type="evidence" value="ECO:0007669"/>
    <property type="project" value="UniProtKB-EC"/>
</dbReference>
<dbReference type="AlphaFoldDB" id="A0A087HB21"/>
<dbReference type="PANTHER" id="PTHR15710">
    <property type="entry name" value="E3 UBIQUITIN-PROTEIN LIGASE PRAJA"/>
    <property type="match status" value="1"/>
</dbReference>
<evidence type="ECO:0000256" key="4">
    <source>
        <dbReference type="ARBA" id="ARBA00022771"/>
    </source>
</evidence>
<reference evidence="10" key="1">
    <citation type="journal article" date="2015" name="Nat. Plants">
        <title>Genome expansion of Arabis alpina linked with retrotransposition and reduced symmetric DNA methylation.</title>
        <authorList>
            <person name="Willing E.M."/>
            <person name="Rawat V."/>
            <person name="Mandakova T."/>
            <person name="Maumus F."/>
            <person name="James G.V."/>
            <person name="Nordstroem K.J."/>
            <person name="Becker C."/>
            <person name="Warthmann N."/>
            <person name="Chica C."/>
            <person name="Szarzynska B."/>
            <person name="Zytnicki M."/>
            <person name="Albani M.C."/>
            <person name="Kiefer C."/>
            <person name="Bergonzi S."/>
            <person name="Castaings L."/>
            <person name="Mateos J.L."/>
            <person name="Berns M.C."/>
            <person name="Bujdoso N."/>
            <person name="Piofczyk T."/>
            <person name="de Lorenzo L."/>
            <person name="Barrero-Sicilia C."/>
            <person name="Mateos I."/>
            <person name="Piednoel M."/>
            <person name="Hagmann J."/>
            <person name="Chen-Min-Tao R."/>
            <person name="Iglesias-Fernandez R."/>
            <person name="Schuster S.C."/>
            <person name="Alonso-Blanco C."/>
            <person name="Roudier F."/>
            <person name="Carbonero P."/>
            <person name="Paz-Ares J."/>
            <person name="Davis S.J."/>
            <person name="Pecinka A."/>
            <person name="Quesneville H."/>
            <person name="Colot V."/>
            <person name="Lysak M.A."/>
            <person name="Weigel D."/>
            <person name="Coupland G."/>
            <person name="Schneeberger K."/>
        </authorList>
    </citation>
    <scope>NUCLEOTIDE SEQUENCE [LARGE SCALE GENOMIC DNA]</scope>
    <source>
        <strain evidence="10">cv. Pajares</strain>
    </source>
</reference>
<dbReference type="OrthoDB" id="8062037at2759"/>
<evidence type="ECO:0000259" key="8">
    <source>
        <dbReference type="PROSITE" id="PS50089"/>
    </source>
</evidence>
<feature type="region of interest" description="Disordered" evidence="7">
    <location>
        <begin position="41"/>
        <end position="89"/>
    </location>
</feature>
<sequence>MAGTDVKQMSCNHVFHQDCLLPWLHMYNSCPVCRFELPTDDPDYETRAHTTGDPVQGQQRRFSIQLPWPFRREDASGSGTGPTRQEDLD</sequence>
<keyword evidence="5" id="KW-0862">Zinc</keyword>
<feature type="domain" description="RING-type" evidence="8">
    <location>
        <begin position="11"/>
        <end position="34"/>
    </location>
</feature>
<evidence type="ECO:0000256" key="1">
    <source>
        <dbReference type="ARBA" id="ARBA00000900"/>
    </source>
</evidence>
<dbReference type="EC" id="2.3.2.27" evidence="2"/>
<gene>
    <name evidence="9" type="ordered locus">AALP_Aa3g229500</name>
</gene>
<dbReference type="Pfam" id="PF13639">
    <property type="entry name" value="zf-RING_2"/>
    <property type="match status" value="1"/>
</dbReference>
<dbReference type="GO" id="GO:0016567">
    <property type="term" value="P:protein ubiquitination"/>
    <property type="evidence" value="ECO:0007669"/>
    <property type="project" value="TreeGrafter"/>
</dbReference>
<dbReference type="EMBL" id="CM002871">
    <property type="protein sequence ID" value="KFK39323.1"/>
    <property type="molecule type" value="Genomic_DNA"/>
</dbReference>
<dbReference type="InterPro" id="IPR001841">
    <property type="entry name" value="Znf_RING"/>
</dbReference>
<keyword evidence="4 6" id="KW-0863">Zinc-finger</keyword>
<dbReference type="GO" id="GO:0008270">
    <property type="term" value="F:zinc ion binding"/>
    <property type="evidence" value="ECO:0007669"/>
    <property type="project" value="UniProtKB-KW"/>
</dbReference>
<keyword evidence="10" id="KW-1185">Reference proteome</keyword>
<evidence type="ECO:0000313" key="9">
    <source>
        <dbReference type="EMBL" id="KFK39323.1"/>
    </source>
</evidence>
<dbReference type="InterPro" id="IPR013083">
    <property type="entry name" value="Znf_RING/FYVE/PHD"/>
</dbReference>
<dbReference type="Gramene" id="KFK39323">
    <property type="protein sequence ID" value="KFK39323"/>
    <property type="gene ID" value="AALP_AA3G229500"/>
</dbReference>
<evidence type="ECO:0000256" key="5">
    <source>
        <dbReference type="ARBA" id="ARBA00022833"/>
    </source>
</evidence>
<evidence type="ECO:0000256" key="7">
    <source>
        <dbReference type="SAM" id="MobiDB-lite"/>
    </source>
</evidence>
<name>A0A087HB21_ARAAL</name>
<dbReference type="Proteomes" id="UP000029120">
    <property type="component" value="Chromosome 3"/>
</dbReference>
<evidence type="ECO:0000313" key="10">
    <source>
        <dbReference type="Proteomes" id="UP000029120"/>
    </source>
</evidence>
<dbReference type="GO" id="GO:0005737">
    <property type="term" value="C:cytoplasm"/>
    <property type="evidence" value="ECO:0007669"/>
    <property type="project" value="TreeGrafter"/>
</dbReference>
<comment type="catalytic activity">
    <reaction evidence="1">
        <text>S-ubiquitinyl-[E2 ubiquitin-conjugating enzyme]-L-cysteine + [acceptor protein]-L-lysine = [E2 ubiquitin-conjugating enzyme]-L-cysteine + N(6)-ubiquitinyl-[acceptor protein]-L-lysine.</text>
        <dbReference type="EC" id="2.3.2.27"/>
    </reaction>
</comment>
<protein>
    <recommendedName>
        <fullName evidence="2">RING-type E3 ubiquitin transferase</fullName>
        <ecNumber evidence="2">2.3.2.27</ecNumber>
    </recommendedName>
</protein>
<dbReference type="PROSITE" id="PS50089">
    <property type="entry name" value="ZF_RING_2"/>
    <property type="match status" value="1"/>
</dbReference>
<organism evidence="9 10">
    <name type="scientific">Arabis alpina</name>
    <name type="common">Alpine rock-cress</name>
    <dbReference type="NCBI Taxonomy" id="50452"/>
    <lineage>
        <taxon>Eukaryota</taxon>
        <taxon>Viridiplantae</taxon>
        <taxon>Streptophyta</taxon>
        <taxon>Embryophyta</taxon>
        <taxon>Tracheophyta</taxon>
        <taxon>Spermatophyta</taxon>
        <taxon>Magnoliopsida</taxon>
        <taxon>eudicotyledons</taxon>
        <taxon>Gunneridae</taxon>
        <taxon>Pentapetalae</taxon>
        <taxon>rosids</taxon>
        <taxon>malvids</taxon>
        <taxon>Brassicales</taxon>
        <taxon>Brassicaceae</taxon>
        <taxon>Arabideae</taxon>
        <taxon>Arabis</taxon>
    </lineage>
</organism>